<dbReference type="Gene3D" id="3.30.1830.10">
    <property type="entry name" value="YehR-like"/>
    <property type="match status" value="1"/>
</dbReference>
<keyword evidence="1" id="KW-0449">Lipoprotein</keyword>
<reference evidence="1 2" key="1">
    <citation type="submission" date="2016-10" db="EMBL/GenBank/DDBJ databases">
        <authorList>
            <person name="de Groot N.N."/>
        </authorList>
    </citation>
    <scope>NUCLEOTIDE SEQUENCE [LARGE SCALE GENOMIC DNA]</scope>
    <source>
        <strain evidence="1 2">DSM 13760</strain>
    </source>
</reference>
<proteinExistence type="predicted"/>
<accession>A0A1H9T735</accession>
<dbReference type="STRING" id="142588.SAMN04488559_11126"/>
<dbReference type="RefSeq" id="WP_177165735.1">
    <property type="nucleotide sequence ID" value="NZ_FOHA01000011.1"/>
</dbReference>
<protein>
    <submittedName>
        <fullName evidence="1">Uncharacterized lipoprotein YehR, DUF1307 family</fullName>
    </submittedName>
</protein>
<dbReference type="EMBL" id="FOHA01000011">
    <property type="protein sequence ID" value="SER93042.1"/>
    <property type="molecule type" value="Genomic_DNA"/>
</dbReference>
<dbReference type="Pfam" id="PF06998">
    <property type="entry name" value="DUF1307"/>
    <property type="match status" value="1"/>
</dbReference>
<evidence type="ECO:0000313" key="1">
    <source>
        <dbReference type="EMBL" id="SER93042.1"/>
    </source>
</evidence>
<dbReference type="PIRSF" id="PIRSF006187">
    <property type="entry name" value="DUF1307"/>
    <property type="match status" value="1"/>
</dbReference>
<gene>
    <name evidence="1" type="ORF">SAMN04488559_11126</name>
</gene>
<sequence>MKKLVKLGLLFSILGMITGCSLSGKEKSATYVLDQEGAKTTITMKAKGDKVIEQKVVNEISYANIGLTKEEAEATFNPIAEQFEGLEGVSEKVVYKEDMLVETLVIDFEKADLRKVSELPGSEFDEDAIKNGVSFKKTAKAYEEMGAKKQ</sequence>
<dbReference type="AlphaFoldDB" id="A0A1H9T735"/>
<dbReference type="PROSITE" id="PS51257">
    <property type="entry name" value="PROKAR_LIPOPROTEIN"/>
    <property type="match status" value="1"/>
</dbReference>
<dbReference type="InterPro" id="IPR009736">
    <property type="entry name" value="DUF1307"/>
</dbReference>
<dbReference type="SUPFAM" id="SSF160704">
    <property type="entry name" value="YehR-like"/>
    <property type="match status" value="1"/>
</dbReference>
<dbReference type="Proteomes" id="UP000198948">
    <property type="component" value="Unassembled WGS sequence"/>
</dbReference>
<dbReference type="InterPro" id="IPR036699">
    <property type="entry name" value="YehR-like_sf"/>
</dbReference>
<keyword evidence="2" id="KW-1185">Reference proteome</keyword>
<name>A0A1H9T735_9LACT</name>
<organism evidence="1 2">
    <name type="scientific">Isobaculum melis</name>
    <dbReference type="NCBI Taxonomy" id="142588"/>
    <lineage>
        <taxon>Bacteria</taxon>
        <taxon>Bacillati</taxon>
        <taxon>Bacillota</taxon>
        <taxon>Bacilli</taxon>
        <taxon>Lactobacillales</taxon>
        <taxon>Carnobacteriaceae</taxon>
        <taxon>Isobaculum</taxon>
    </lineage>
</organism>
<evidence type="ECO:0000313" key="2">
    <source>
        <dbReference type="Proteomes" id="UP000198948"/>
    </source>
</evidence>